<dbReference type="PANTHER" id="PTHR24120">
    <property type="entry name" value="GH07239P"/>
    <property type="match status" value="1"/>
</dbReference>
<dbReference type="SMART" id="SM00248">
    <property type="entry name" value="ANK"/>
    <property type="match status" value="7"/>
</dbReference>
<evidence type="ECO:0000313" key="3">
    <source>
        <dbReference type="Proteomes" id="UP000018040"/>
    </source>
</evidence>
<dbReference type="InterPro" id="IPR036770">
    <property type="entry name" value="Ankyrin_rpt-contain_sf"/>
</dbReference>
<evidence type="ECO:0000313" key="2">
    <source>
        <dbReference type="EMBL" id="ESU40545.1"/>
    </source>
</evidence>
<name>V6TU49_GIAIN</name>
<dbReference type="VEuPathDB" id="GiardiaDB:GL50581_8"/>
<organism evidence="2 3">
    <name type="scientific">Giardia intestinalis</name>
    <name type="common">Giardia lamblia</name>
    <dbReference type="NCBI Taxonomy" id="5741"/>
    <lineage>
        <taxon>Eukaryota</taxon>
        <taxon>Metamonada</taxon>
        <taxon>Diplomonadida</taxon>
        <taxon>Hexamitidae</taxon>
        <taxon>Giardiinae</taxon>
        <taxon>Giardia</taxon>
    </lineage>
</organism>
<dbReference type="OrthoDB" id="20872at2759"/>
<dbReference type="PANTHER" id="PTHR24120:SF4">
    <property type="entry name" value="GH07239P"/>
    <property type="match status" value="1"/>
</dbReference>
<comment type="caution">
    <text evidence="2">The sequence shown here is derived from an EMBL/GenBank/DDBJ whole genome shotgun (WGS) entry which is preliminary data.</text>
</comment>
<dbReference type="VEuPathDB" id="GiardiaDB:QR46_4885"/>
<evidence type="ECO:0000256" key="1">
    <source>
        <dbReference type="PROSITE-ProRule" id="PRU00023"/>
    </source>
</evidence>
<dbReference type="Pfam" id="PF12796">
    <property type="entry name" value="Ank_2"/>
    <property type="match status" value="2"/>
</dbReference>
<dbReference type="PROSITE" id="PS50297">
    <property type="entry name" value="ANK_REP_REGION"/>
    <property type="match status" value="1"/>
</dbReference>
<protein>
    <submittedName>
        <fullName evidence="2">Ankyrin repeat protein</fullName>
    </submittedName>
</protein>
<dbReference type="InterPro" id="IPR002110">
    <property type="entry name" value="Ankyrin_rpt"/>
</dbReference>
<dbReference type="PROSITE" id="PS50088">
    <property type="entry name" value="ANK_REPEAT"/>
    <property type="match status" value="1"/>
</dbReference>
<reference evidence="3" key="1">
    <citation type="submission" date="2012-02" db="EMBL/GenBank/DDBJ databases">
        <title>Genome sequencing of Giardia lamblia Genotypes A2 and B isolates (DH and GS) and comparative analysis with the genomes of Genotypes A1 and E (WB and Pig).</title>
        <authorList>
            <person name="Adam R."/>
            <person name="Dahlstrom E."/>
            <person name="Martens C."/>
            <person name="Bruno D."/>
            <person name="Barbian K."/>
            <person name="Porcella S.F."/>
            <person name="Nash T."/>
        </authorList>
    </citation>
    <scope>NUCLEOTIDE SEQUENCE</scope>
    <source>
        <strain evidence="3">GS</strain>
    </source>
</reference>
<keyword evidence="1" id="KW-0040">ANK repeat</keyword>
<sequence length="330" mass="36586">MLMCAAALGDVEMVSQHLGEKGQRDKQGRTALILGAQRRRDEAVKFLIKHESGVSSWTNLMYAAYLGDIDAVRNNLHEKGCKDITGMTALMWAAYQGHKEVAEILLKHEKGIRDNEGNTAYMHTLKTEHEDIATILGEHEATSWTPLMYAAFVGDFKAARQHLFSKYKKNSDGDTALILAARAGQGAMLELLDPTDEDEVTALMQAAERGDVEAVRALIPLQKGRKMTEDVIINGWLISHGTALMRAVACRHAKVVRLLVEHEGGMQDDCGYTALMWAAYSNNPECVKLLARKEKDMKTTREWSGFPPGTMALNIARRKNHTEIVPILSG</sequence>
<accession>V6TU49</accession>
<dbReference type="Gene3D" id="1.25.40.20">
    <property type="entry name" value="Ankyrin repeat-containing domain"/>
    <property type="match status" value="2"/>
</dbReference>
<reference evidence="2 3" key="2">
    <citation type="journal article" date="2013" name="Genome Biol. Evol.">
        <title>Genome sequencing of Giardia lamblia genotypes A2 and B isolates (DH and GS) and comparative analysis with the genomes of genotypes A1 and E (WB and Pig).</title>
        <authorList>
            <person name="Adam R.D."/>
            <person name="Dahlstrom E.W."/>
            <person name="Martens C.A."/>
            <person name="Bruno D.P."/>
            <person name="Barbian K.D."/>
            <person name="Ricklefs S.M."/>
            <person name="Hernandez M.M."/>
            <person name="Narla N.P."/>
            <person name="Patel R.B."/>
            <person name="Porcella S.F."/>
            <person name="Nash T.E."/>
        </authorList>
    </citation>
    <scope>NUCLEOTIDE SEQUENCE [LARGE SCALE GENOMIC DNA]</scope>
    <source>
        <strain evidence="2 3">GS</strain>
    </source>
</reference>
<proteinExistence type="predicted"/>
<feature type="repeat" description="ANK" evidence="1">
    <location>
        <begin position="85"/>
        <end position="117"/>
    </location>
</feature>
<dbReference type="EMBL" id="AHHH01000206">
    <property type="protein sequence ID" value="ESU40545.1"/>
    <property type="molecule type" value="Genomic_DNA"/>
</dbReference>
<dbReference type="SUPFAM" id="SSF48403">
    <property type="entry name" value="Ankyrin repeat"/>
    <property type="match status" value="1"/>
</dbReference>
<gene>
    <name evidence="2" type="ORF">GSB_154627</name>
</gene>
<dbReference type="AlphaFoldDB" id="V6TU49"/>
<dbReference type="Proteomes" id="UP000018040">
    <property type="component" value="Unassembled WGS sequence"/>
</dbReference>